<proteinExistence type="predicted"/>
<evidence type="ECO:0000313" key="1">
    <source>
        <dbReference type="EMBL" id="EDK47422.1"/>
    </source>
</evidence>
<name>A5E7L4_LODEL</name>
<dbReference type="InParanoid" id="A5E7L4"/>
<dbReference type="OrthoDB" id="5967287at2759"/>
<gene>
    <name evidence="1" type="ORF">LELG_05603</name>
</gene>
<dbReference type="VEuPathDB" id="FungiDB:LELG_05603"/>
<dbReference type="STRING" id="379508.A5E7L4"/>
<sequence>MEILIPSVRKNLSAFLAIDKLLVNEDGDFDSTFSESCEVGDDLAFFTKYTPTRARPSYVYITCTLPVSYLYPTCLLRVSYMCLTCILPVSYVYPTCVLSVSYVYPTCILRVSYVYPTCILRVSKVDSFTAAHVRAHIHILQPEILQFTMTAIARNIQNVQFEK</sequence>
<dbReference type="EMBL" id="CH981534">
    <property type="protein sequence ID" value="EDK47422.1"/>
    <property type="molecule type" value="Genomic_DNA"/>
</dbReference>
<keyword evidence="2" id="KW-1185">Reference proteome</keyword>
<accession>A5E7L4</accession>
<dbReference type="Proteomes" id="UP000001996">
    <property type="component" value="Unassembled WGS sequence"/>
</dbReference>
<evidence type="ECO:0000313" key="2">
    <source>
        <dbReference type="Proteomes" id="UP000001996"/>
    </source>
</evidence>
<dbReference type="AlphaFoldDB" id="A5E7L4"/>
<dbReference type="HOGENOM" id="CLU_1627388_0_0_1"/>
<reference evidence="1 2" key="1">
    <citation type="journal article" date="2009" name="Nature">
        <title>Evolution of pathogenicity and sexual reproduction in eight Candida genomes.</title>
        <authorList>
            <person name="Butler G."/>
            <person name="Rasmussen M.D."/>
            <person name="Lin M.F."/>
            <person name="Santos M.A."/>
            <person name="Sakthikumar S."/>
            <person name="Munro C.A."/>
            <person name="Rheinbay E."/>
            <person name="Grabherr M."/>
            <person name="Forche A."/>
            <person name="Reedy J.L."/>
            <person name="Agrafioti I."/>
            <person name="Arnaud M.B."/>
            <person name="Bates S."/>
            <person name="Brown A.J."/>
            <person name="Brunke S."/>
            <person name="Costanzo M.C."/>
            <person name="Fitzpatrick D.A."/>
            <person name="de Groot P.W."/>
            <person name="Harris D."/>
            <person name="Hoyer L.L."/>
            <person name="Hube B."/>
            <person name="Klis F.M."/>
            <person name="Kodira C."/>
            <person name="Lennard N."/>
            <person name="Logue M.E."/>
            <person name="Martin R."/>
            <person name="Neiman A.M."/>
            <person name="Nikolaou E."/>
            <person name="Quail M.A."/>
            <person name="Quinn J."/>
            <person name="Santos M.C."/>
            <person name="Schmitzberger F.F."/>
            <person name="Sherlock G."/>
            <person name="Shah P."/>
            <person name="Silverstein K.A."/>
            <person name="Skrzypek M.S."/>
            <person name="Soll D."/>
            <person name="Staggs R."/>
            <person name="Stansfield I."/>
            <person name="Stumpf M.P."/>
            <person name="Sudbery P.E."/>
            <person name="Srikantha T."/>
            <person name="Zeng Q."/>
            <person name="Berman J."/>
            <person name="Berriman M."/>
            <person name="Heitman J."/>
            <person name="Gow N.A."/>
            <person name="Lorenz M.C."/>
            <person name="Birren B.W."/>
            <person name="Kellis M."/>
            <person name="Cuomo C.A."/>
        </authorList>
    </citation>
    <scope>NUCLEOTIDE SEQUENCE [LARGE SCALE GENOMIC DNA]</scope>
    <source>
        <strain evidence="2">ATCC 11503 / BCRC 21390 / CBS 2605 / JCM 1781 / NBRC 1676 / NRRL YB-4239</strain>
    </source>
</reference>
<organism evidence="1 2">
    <name type="scientific">Lodderomyces elongisporus (strain ATCC 11503 / CBS 2605 / JCM 1781 / NBRC 1676 / NRRL YB-4239)</name>
    <name type="common">Yeast</name>
    <name type="synonym">Saccharomyces elongisporus</name>
    <dbReference type="NCBI Taxonomy" id="379508"/>
    <lineage>
        <taxon>Eukaryota</taxon>
        <taxon>Fungi</taxon>
        <taxon>Dikarya</taxon>
        <taxon>Ascomycota</taxon>
        <taxon>Saccharomycotina</taxon>
        <taxon>Pichiomycetes</taxon>
        <taxon>Debaryomycetaceae</taxon>
        <taxon>Candida/Lodderomyces clade</taxon>
        <taxon>Lodderomyces</taxon>
    </lineage>
</organism>
<protein>
    <submittedName>
        <fullName evidence="1">Uncharacterized protein</fullName>
    </submittedName>
</protein>